<sequence>MQSQTQTNKLDCDLIVSVDVSTKSSKSFDLFVLKAWSLTACVAAHWQGSAEDAVLMPASKESKKMVNRSFLSIRINEDDTCSMKLLCKLSASSFSRSSKALLVYEASWKFRDRESAAGLTCSGVGA</sequence>
<evidence type="ECO:0000313" key="1">
    <source>
        <dbReference type="EMBL" id="URE49485.1"/>
    </source>
</evidence>
<dbReference type="Proteomes" id="UP001055439">
    <property type="component" value="Chromosome 9"/>
</dbReference>
<gene>
    <name evidence="1" type="ORF">MUK42_15157</name>
</gene>
<dbReference type="AlphaFoldDB" id="A0A9E7IB26"/>
<evidence type="ECO:0000313" key="2">
    <source>
        <dbReference type="Proteomes" id="UP001055439"/>
    </source>
</evidence>
<dbReference type="EMBL" id="CP097511">
    <property type="protein sequence ID" value="URE49485.1"/>
    <property type="molecule type" value="Genomic_DNA"/>
</dbReference>
<protein>
    <submittedName>
        <fullName evidence="1">Uncharacterized protein</fullName>
    </submittedName>
</protein>
<reference evidence="1" key="1">
    <citation type="submission" date="2022-05" db="EMBL/GenBank/DDBJ databases">
        <title>The Musa troglodytarum L. genome provides insights into the mechanism of non-climacteric behaviour and enrichment of carotenoids.</title>
        <authorList>
            <person name="Wang J."/>
        </authorList>
    </citation>
    <scope>NUCLEOTIDE SEQUENCE</scope>
    <source>
        <tissue evidence="1">Leaf</tissue>
    </source>
</reference>
<name>A0A9E7IB26_9LILI</name>
<proteinExistence type="predicted"/>
<keyword evidence="2" id="KW-1185">Reference proteome</keyword>
<accession>A0A9E7IB26</accession>
<organism evidence="1 2">
    <name type="scientific">Musa troglodytarum</name>
    <name type="common">fe'i banana</name>
    <dbReference type="NCBI Taxonomy" id="320322"/>
    <lineage>
        <taxon>Eukaryota</taxon>
        <taxon>Viridiplantae</taxon>
        <taxon>Streptophyta</taxon>
        <taxon>Embryophyta</taxon>
        <taxon>Tracheophyta</taxon>
        <taxon>Spermatophyta</taxon>
        <taxon>Magnoliopsida</taxon>
        <taxon>Liliopsida</taxon>
        <taxon>Zingiberales</taxon>
        <taxon>Musaceae</taxon>
        <taxon>Musa</taxon>
    </lineage>
</organism>